<keyword evidence="7" id="KW-0965">Cell junction</keyword>
<evidence type="ECO:0000256" key="5">
    <source>
        <dbReference type="ARBA" id="ARBA00022475"/>
    </source>
</evidence>
<name>E4Y8R0_OIKDI</name>
<keyword evidence="9 11" id="KW-0472">Membrane</keyword>
<dbReference type="GO" id="GO:0005198">
    <property type="term" value="F:structural molecule activity"/>
    <property type="evidence" value="ECO:0007669"/>
    <property type="project" value="InterPro"/>
</dbReference>
<evidence type="ECO:0000256" key="6">
    <source>
        <dbReference type="ARBA" id="ARBA00022692"/>
    </source>
</evidence>
<evidence type="ECO:0000313" key="12">
    <source>
        <dbReference type="EMBL" id="CBY32010.1"/>
    </source>
</evidence>
<evidence type="ECO:0000256" key="7">
    <source>
        <dbReference type="ARBA" id="ARBA00022949"/>
    </source>
</evidence>
<evidence type="ECO:0000256" key="11">
    <source>
        <dbReference type="SAM" id="Phobius"/>
    </source>
</evidence>
<feature type="transmembrane region" description="Helical" evidence="11">
    <location>
        <begin position="142"/>
        <end position="163"/>
    </location>
</feature>
<comment type="subcellular location">
    <subcellularLocation>
        <location evidence="1">Cell junction</location>
        <location evidence="1">Tight junction</location>
    </subcellularLocation>
    <subcellularLocation>
        <location evidence="2">Cell membrane</location>
        <topology evidence="2">Multi-pass membrane protein</topology>
    </subcellularLocation>
</comment>
<evidence type="ECO:0000256" key="4">
    <source>
        <dbReference type="ARBA" id="ARBA00022427"/>
    </source>
</evidence>
<organism evidence="12">
    <name type="scientific">Oikopleura dioica</name>
    <name type="common">Tunicate</name>
    <dbReference type="NCBI Taxonomy" id="34765"/>
    <lineage>
        <taxon>Eukaryota</taxon>
        <taxon>Metazoa</taxon>
        <taxon>Chordata</taxon>
        <taxon>Tunicata</taxon>
        <taxon>Appendicularia</taxon>
        <taxon>Copelata</taxon>
        <taxon>Oikopleuridae</taxon>
        <taxon>Oikopleura</taxon>
    </lineage>
</organism>
<dbReference type="Gene3D" id="1.20.140.150">
    <property type="match status" value="1"/>
</dbReference>
<protein>
    <recommendedName>
        <fullName evidence="13">Claudin</fullName>
    </recommendedName>
</protein>
<dbReference type="AlphaFoldDB" id="E4Y8R0"/>
<sequence length="313" mass="35560">MSNRTKSHSSEMINRSSSTDYEDDEEDHFSSFWAFNSFLGLLSAIGMALLIVFPYWVETDFHGSSSLLGDVRVFKGFWTQCLTRMESQWQCAYYSFNGHFSMKSIQGLQLCSILSASFLWISWTLSFYGGQYLKILDNEKTKAWMVLAGGMLALVGIVFWWMMIGLLSNVVSDEYEREIYFDSQIAIPMPTNPGHSIHRRESGGAVFSSDDFKFRQGTCFYIALPIGIVATLNMVLLIVEGITRVRNAPDEKQVGLNLNSKIQGIQESYRKGSTPSDKQNLLKEVTPIYLENSLESASDQNRTIQEAQEKNWI</sequence>
<feature type="transmembrane region" description="Helical" evidence="11">
    <location>
        <begin position="107"/>
        <end position="130"/>
    </location>
</feature>
<gene>
    <name evidence="12" type="ORF">GSOID_T00029239001</name>
</gene>
<evidence type="ECO:0008006" key="13">
    <source>
        <dbReference type="Google" id="ProtNLM"/>
    </source>
</evidence>
<evidence type="ECO:0000256" key="9">
    <source>
        <dbReference type="ARBA" id="ARBA00023136"/>
    </source>
</evidence>
<feature type="transmembrane region" description="Helical" evidence="11">
    <location>
        <begin position="38"/>
        <end position="57"/>
    </location>
</feature>
<keyword evidence="8 11" id="KW-1133">Transmembrane helix</keyword>
<proteinExistence type="inferred from homology"/>
<feature type="compositionally biased region" description="Polar residues" evidence="10">
    <location>
        <begin position="1"/>
        <end position="19"/>
    </location>
</feature>
<comment type="similarity">
    <text evidence="3">Belongs to the claudin family.</text>
</comment>
<evidence type="ECO:0000256" key="3">
    <source>
        <dbReference type="ARBA" id="ARBA00008295"/>
    </source>
</evidence>
<dbReference type="GO" id="GO:0005923">
    <property type="term" value="C:bicellular tight junction"/>
    <property type="evidence" value="ECO:0007669"/>
    <property type="project" value="UniProtKB-SubCell"/>
</dbReference>
<dbReference type="InterPro" id="IPR006187">
    <property type="entry name" value="Claudin"/>
</dbReference>
<dbReference type="PANTHER" id="PTHR12002">
    <property type="entry name" value="CLAUDIN"/>
    <property type="match status" value="1"/>
</dbReference>
<evidence type="ECO:0000256" key="10">
    <source>
        <dbReference type="SAM" id="MobiDB-lite"/>
    </source>
</evidence>
<dbReference type="Proteomes" id="UP000011014">
    <property type="component" value="Unassembled WGS sequence"/>
</dbReference>
<evidence type="ECO:0000256" key="8">
    <source>
        <dbReference type="ARBA" id="ARBA00022989"/>
    </source>
</evidence>
<accession>E4Y8R0</accession>
<evidence type="ECO:0000256" key="1">
    <source>
        <dbReference type="ARBA" id="ARBA00004435"/>
    </source>
</evidence>
<dbReference type="EMBL" id="FN654327">
    <property type="protein sequence ID" value="CBY32010.1"/>
    <property type="molecule type" value="Genomic_DNA"/>
</dbReference>
<feature type="region of interest" description="Disordered" evidence="10">
    <location>
        <begin position="1"/>
        <end position="21"/>
    </location>
</feature>
<dbReference type="GO" id="GO:0005886">
    <property type="term" value="C:plasma membrane"/>
    <property type="evidence" value="ECO:0007669"/>
    <property type="project" value="UniProtKB-SubCell"/>
</dbReference>
<keyword evidence="4" id="KW-0796">Tight junction</keyword>
<keyword evidence="6 11" id="KW-0812">Transmembrane</keyword>
<evidence type="ECO:0000256" key="2">
    <source>
        <dbReference type="ARBA" id="ARBA00004651"/>
    </source>
</evidence>
<keyword evidence="5" id="KW-1003">Cell membrane</keyword>
<feature type="transmembrane region" description="Helical" evidence="11">
    <location>
        <begin position="220"/>
        <end position="239"/>
    </location>
</feature>
<reference evidence="12" key="1">
    <citation type="journal article" date="2010" name="Science">
        <title>Plasticity of animal genome architecture unmasked by rapid evolution of a pelagic tunicate.</title>
        <authorList>
            <person name="Denoeud F."/>
            <person name="Henriet S."/>
            <person name="Mungpakdee S."/>
            <person name="Aury J.M."/>
            <person name="Da Silva C."/>
            <person name="Brinkmann H."/>
            <person name="Mikhaleva J."/>
            <person name="Olsen L.C."/>
            <person name="Jubin C."/>
            <person name="Canestro C."/>
            <person name="Bouquet J.M."/>
            <person name="Danks G."/>
            <person name="Poulain J."/>
            <person name="Campsteijn C."/>
            <person name="Adamski M."/>
            <person name="Cross I."/>
            <person name="Yadetie F."/>
            <person name="Muffato M."/>
            <person name="Louis A."/>
            <person name="Butcher S."/>
            <person name="Tsagkogeorga G."/>
            <person name="Konrad A."/>
            <person name="Singh S."/>
            <person name="Jensen M.F."/>
            <person name="Cong E.H."/>
            <person name="Eikeseth-Otteraa H."/>
            <person name="Noel B."/>
            <person name="Anthouard V."/>
            <person name="Porcel B.M."/>
            <person name="Kachouri-Lafond R."/>
            <person name="Nishino A."/>
            <person name="Ugolini M."/>
            <person name="Chourrout P."/>
            <person name="Nishida H."/>
            <person name="Aasland R."/>
            <person name="Huzurbazar S."/>
            <person name="Westhof E."/>
            <person name="Delsuc F."/>
            <person name="Lehrach H."/>
            <person name="Reinhardt R."/>
            <person name="Weissenbach J."/>
            <person name="Roy S.W."/>
            <person name="Artiguenave F."/>
            <person name="Postlethwait J.H."/>
            <person name="Manak J.R."/>
            <person name="Thompson E.M."/>
            <person name="Jaillon O."/>
            <person name="Du Pasquier L."/>
            <person name="Boudinot P."/>
            <person name="Liberles D.A."/>
            <person name="Volff J.N."/>
            <person name="Philippe H."/>
            <person name="Lenhard B."/>
            <person name="Roest Crollius H."/>
            <person name="Wincker P."/>
            <person name="Chourrout D."/>
        </authorList>
    </citation>
    <scope>NUCLEOTIDE SEQUENCE [LARGE SCALE GENOMIC DNA]</scope>
</reference>